<feature type="compositionally biased region" description="Acidic residues" evidence="1">
    <location>
        <begin position="108"/>
        <end position="119"/>
    </location>
</feature>
<feature type="region of interest" description="Disordered" evidence="1">
    <location>
        <begin position="81"/>
        <end position="279"/>
    </location>
</feature>
<dbReference type="EMBL" id="JARJLG010000301">
    <property type="protein sequence ID" value="KAJ7718716.1"/>
    <property type="molecule type" value="Genomic_DNA"/>
</dbReference>
<dbReference type="Proteomes" id="UP001215280">
    <property type="component" value="Unassembled WGS sequence"/>
</dbReference>
<feature type="region of interest" description="Disordered" evidence="1">
    <location>
        <begin position="1"/>
        <end position="67"/>
    </location>
</feature>
<feature type="compositionally biased region" description="Polar residues" evidence="1">
    <location>
        <begin position="151"/>
        <end position="164"/>
    </location>
</feature>
<gene>
    <name evidence="3" type="ORF">DFH07DRAFT_1011528</name>
</gene>
<reference evidence="3" key="1">
    <citation type="submission" date="2023-03" db="EMBL/GenBank/DDBJ databases">
        <title>Massive genome expansion in bonnet fungi (Mycena s.s.) driven by repeated elements and novel gene families across ecological guilds.</title>
        <authorList>
            <consortium name="Lawrence Berkeley National Laboratory"/>
            <person name="Harder C.B."/>
            <person name="Miyauchi S."/>
            <person name="Viragh M."/>
            <person name="Kuo A."/>
            <person name="Thoen E."/>
            <person name="Andreopoulos B."/>
            <person name="Lu D."/>
            <person name="Skrede I."/>
            <person name="Drula E."/>
            <person name="Henrissat B."/>
            <person name="Morin E."/>
            <person name="Kohler A."/>
            <person name="Barry K."/>
            <person name="LaButti K."/>
            <person name="Morin E."/>
            <person name="Salamov A."/>
            <person name="Lipzen A."/>
            <person name="Mereny Z."/>
            <person name="Hegedus B."/>
            <person name="Baldrian P."/>
            <person name="Stursova M."/>
            <person name="Weitz H."/>
            <person name="Taylor A."/>
            <person name="Grigoriev I.V."/>
            <person name="Nagy L.G."/>
            <person name="Martin F."/>
            <person name="Kauserud H."/>
        </authorList>
    </citation>
    <scope>NUCLEOTIDE SEQUENCE</scope>
    <source>
        <strain evidence="3">CBHHK188m</strain>
    </source>
</reference>
<feature type="region of interest" description="Disordered" evidence="1">
    <location>
        <begin position="509"/>
        <end position="550"/>
    </location>
</feature>
<comment type="caution">
    <text evidence="3">The sequence shown here is derived from an EMBL/GenBank/DDBJ whole genome shotgun (WGS) entry which is preliminary data.</text>
</comment>
<keyword evidence="4" id="KW-1185">Reference proteome</keyword>
<evidence type="ECO:0000256" key="1">
    <source>
        <dbReference type="SAM" id="MobiDB-lite"/>
    </source>
</evidence>
<evidence type="ECO:0000313" key="4">
    <source>
        <dbReference type="Proteomes" id="UP001215280"/>
    </source>
</evidence>
<dbReference type="InterPro" id="IPR045341">
    <property type="entry name" value="DUF6532"/>
</dbReference>
<evidence type="ECO:0000259" key="2">
    <source>
        <dbReference type="Pfam" id="PF20149"/>
    </source>
</evidence>
<dbReference type="AlphaFoldDB" id="A0AAD7HFN3"/>
<feature type="compositionally biased region" description="Polar residues" evidence="1">
    <location>
        <begin position="202"/>
        <end position="216"/>
    </location>
</feature>
<feature type="domain" description="DUF6532" evidence="2">
    <location>
        <begin position="294"/>
        <end position="483"/>
    </location>
</feature>
<sequence>MAPPRFVDSDADSDDEQCAPAPSKKPRASRDDVSANATFPERTRNPSSRKPSEKQANIGMIISPPQKENLAAAERRLAEATKEIHRLRKKTNKAAAQVQDTNERPADDDYESEDNDFEDDHNPNFATSIRSLGTLPVTPQRPGAPLRKTNKANATKTPSISSRAFKNLPELPPDQRDQIDSTPPHSPLFCGTNNADEDDNGTDFQSPNAETPQPHSSPRAPHHTDDHGTSSLQQRGHPARDKRPHSPSASSDPPPKRTKPKVKDPQFREGFVPKSGVKPAVGDYEPIVEALLIRACAEYSARIVALKGFPDPTLQLQSAEECYNNTCLSANVRYKLTPRMTKIITKRGSHIRGKIVEGFRPVFAGHYGFKRGTSKAIIAANKLKSEALLRKAAFHYKDPATRSGYAENSIITDAHHSYIFKNKKSLGVTFESYFNPIPAAYLALDFTVLQSLAQEWSTGVHVPASFTEKDMLKAYQTHLTDINEKWIDLNPEVTEKLRRKWYNQGLVPAEPEQSTNIDEEDQNALRLELEGRTGDTDTENEDENEDNMAA</sequence>
<dbReference type="Pfam" id="PF20149">
    <property type="entry name" value="DUF6532"/>
    <property type="match status" value="1"/>
</dbReference>
<proteinExistence type="predicted"/>
<evidence type="ECO:0000313" key="3">
    <source>
        <dbReference type="EMBL" id="KAJ7718716.1"/>
    </source>
</evidence>
<organism evidence="3 4">
    <name type="scientific">Mycena maculata</name>
    <dbReference type="NCBI Taxonomy" id="230809"/>
    <lineage>
        <taxon>Eukaryota</taxon>
        <taxon>Fungi</taxon>
        <taxon>Dikarya</taxon>
        <taxon>Basidiomycota</taxon>
        <taxon>Agaricomycotina</taxon>
        <taxon>Agaricomycetes</taxon>
        <taxon>Agaricomycetidae</taxon>
        <taxon>Agaricales</taxon>
        <taxon>Marasmiineae</taxon>
        <taxon>Mycenaceae</taxon>
        <taxon>Mycena</taxon>
    </lineage>
</organism>
<name>A0AAD7HFN3_9AGAR</name>
<accession>A0AAD7HFN3</accession>
<feature type="compositionally biased region" description="Acidic residues" evidence="1">
    <location>
        <begin position="536"/>
        <end position="550"/>
    </location>
</feature>
<protein>
    <recommendedName>
        <fullName evidence="2">DUF6532 domain-containing protein</fullName>
    </recommendedName>
</protein>